<evidence type="ECO:0000256" key="2">
    <source>
        <dbReference type="ARBA" id="ARBA00022692"/>
    </source>
</evidence>
<keyword evidence="8" id="KW-1185">Reference proteome</keyword>
<proteinExistence type="predicted"/>
<evidence type="ECO:0000313" key="7">
    <source>
        <dbReference type="EMBL" id="CAK8674610.1"/>
    </source>
</evidence>
<dbReference type="PROSITE" id="PS50850">
    <property type="entry name" value="MFS"/>
    <property type="match status" value="1"/>
</dbReference>
<dbReference type="Pfam" id="PF00083">
    <property type="entry name" value="Sugar_tr"/>
    <property type="match status" value="2"/>
</dbReference>
<feature type="transmembrane region" description="Helical" evidence="5">
    <location>
        <begin position="341"/>
        <end position="361"/>
    </location>
</feature>
<dbReference type="InterPro" id="IPR045263">
    <property type="entry name" value="GLUT"/>
</dbReference>
<evidence type="ECO:0000259" key="6">
    <source>
        <dbReference type="PROSITE" id="PS50850"/>
    </source>
</evidence>
<evidence type="ECO:0000256" key="3">
    <source>
        <dbReference type="ARBA" id="ARBA00022989"/>
    </source>
</evidence>
<keyword evidence="3 5" id="KW-1133">Transmembrane helix</keyword>
<reference evidence="7 8" key="1">
    <citation type="submission" date="2024-02" db="EMBL/GenBank/DDBJ databases">
        <authorList>
            <person name="Daric V."/>
            <person name="Darras S."/>
        </authorList>
    </citation>
    <scope>NUCLEOTIDE SEQUENCE [LARGE SCALE GENOMIC DNA]</scope>
</reference>
<name>A0ABP0F840_CLALP</name>
<sequence>MAETNAHPAVTAQLVLAVFTAGLSSFQYGFNMAILDVKDAAQVIQLFIGLKQRKRIPVTLNVVRPSESCEEHGICRSNDNNVDEGEICLDSNMPNQWYFALCVYTIGGFVGSAFSANLVQRLGRKKALLATNHFSIFAAVLMIASKSVRSMELIICARTLQGLHAGLTLSITPLYVGEISHKSVRGGVITAHQLCITVGLLTAQLLILPFLPDSPRSLLIDKNIEKKAKESLRFFLGTENVEDEVNEIKEEAESENNVPEAAIQDLMEKKELRRKLIPLGFMQVVQQLCGINAILFYVKCIVIPGGDQGVAQKHEQILVAVFNVVMTIVPVILIDRVGRKPFLVTGYVIAAFFTLLMALLFSFPDSIVVAYLRIGSVYGFIAGFAIGPGMESYNYGDKDKIVQQENLILSQYRLFCEGPIPWILTVESFTQKSRPAASAFAHSLNWIFTSAIFFVFPDKQKGMRLYMFMFSLTCAASAIILAQYFQETNNKTFKEIDQMISSADATSVRLSYTYLKNSRPTFLYISIKPKSMNCDIVVLIVFNLNFRNIWIDMEQISLW</sequence>
<gene>
    <name evidence="7" type="ORF">CVLEPA_LOCUS4295</name>
</gene>
<feature type="domain" description="Major facilitator superfamily (MFS) profile" evidence="6">
    <location>
        <begin position="17"/>
        <end position="489"/>
    </location>
</feature>
<dbReference type="PANTHER" id="PTHR23503">
    <property type="entry name" value="SOLUTE CARRIER FAMILY 2"/>
    <property type="match status" value="1"/>
</dbReference>
<dbReference type="PANTHER" id="PTHR23503:SF132">
    <property type="entry name" value="SOLUTE CARRIER FAMILY 2, FACILITATED GLUCOSE TRANSPORTER MEMBER 5-LIKE"/>
    <property type="match status" value="1"/>
</dbReference>
<dbReference type="InterPro" id="IPR005829">
    <property type="entry name" value="Sugar_transporter_CS"/>
</dbReference>
<evidence type="ECO:0000256" key="4">
    <source>
        <dbReference type="ARBA" id="ARBA00023136"/>
    </source>
</evidence>
<feature type="transmembrane region" description="Helical" evidence="5">
    <location>
        <begin position="367"/>
        <end position="386"/>
    </location>
</feature>
<comment type="caution">
    <text evidence="7">The sequence shown here is derived from an EMBL/GenBank/DDBJ whole genome shotgun (WGS) entry which is preliminary data.</text>
</comment>
<protein>
    <recommendedName>
        <fullName evidence="6">Major facilitator superfamily (MFS) profile domain-containing protein</fullName>
    </recommendedName>
</protein>
<dbReference type="Proteomes" id="UP001642483">
    <property type="component" value="Unassembled WGS sequence"/>
</dbReference>
<evidence type="ECO:0000256" key="1">
    <source>
        <dbReference type="ARBA" id="ARBA00004141"/>
    </source>
</evidence>
<feature type="transmembrane region" description="Helical" evidence="5">
    <location>
        <begin position="317"/>
        <end position="334"/>
    </location>
</feature>
<feature type="transmembrane region" description="Helical" evidence="5">
    <location>
        <begin position="465"/>
        <end position="485"/>
    </location>
</feature>
<dbReference type="InterPro" id="IPR020846">
    <property type="entry name" value="MFS_dom"/>
</dbReference>
<dbReference type="InterPro" id="IPR036259">
    <property type="entry name" value="MFS_trans_sf"/>
</dbReference>
<dbReference type="PROSITE" id="PS00217">
    <property type="entry name" value="SUGAR_TRANSPORT_2"/>
    <property type="match status" value="1"/>
</dbReference>
<comment type="subcellular location">
    <subcellularLocation>
        <location evidence="1">Membrane</location>
        <topology evidence="1">Multi-pass membrane protein</topology>
    </subcellularLocation>
</comment>
<dbReference type="PRINTS" id="PR00171">
    <property type="entry name" value="SUGRTRNSPORT"/>
</dbReference>
<feature type="transmembrane region" description="Helical" evidence="5">
    <location>
        <begin position="97"/>
        <end position="115"/>
    </location>
</feature>
<feature type="transmembrane region" description="Helical" evidence="5">
    <location>
        <begin position="276"/>
        <end position="297"/>
    </location>
</feature>
<dbReference type="SUPFAM" id="SSF103473">
    <property type="entry name" value="MFS general substrate transporter"/>
    <property type="match status" value="1"/>
</dbReference>
<feature type="transmembrane region" description="Helical" evidence="5">
    <location>
        <begin position="436"/>
        <end position="456"/>
    </location>
</feature>
<evidence type="ECO:0000256" key="5">
    <source>
        <dbReference type="SAM" id="Phobius"/>
    </source>
</evidence>
<dbReference type="InterPro" id="IPR003663">
    <property type="entry name" value="Sugar/inositol_transpt"/>
</dbReference>
<dbReference type="Gene3D" id="1.20.1250.20">
    <property type="entry name" value="MFS general substrate transporter like domains"/>
    <property type="match status" value="2"/>
</dbReference>
<keyword evidence="2 5" id="KW-0812">Transmembrane</keyword>
<accession>A0ABP0F840</accession>
<dbReference type="EMBL" id="CAWYQH010000013">
    <property type="protein sequence ID" value="CAK8674610.1"/>
    <property type="molecule type" value="Genomic_DNA"/>
</dbReference>
<organism evidence="7 8">
    <name type="scientific">Clavelina lepadiformis</name>
    <name type="common">Light-bulb sea squirt</name>
    <name type="synonym">Ascidia lepadiformis</name>
    <dbReference type="NCBI Taxonomy" id="159417"/>
    <lineage>
        <taxon>Eukaryota</taxon>
        <taxon>Metazoa</taxon>
        <taxon>Chordata</taxon>
        <taxon>Tunicata</taxon>
        <taxon>Ascidiacea</taxon>
        <taxon>Aplousobranchia</taxon>
        <taxon>Clavelinidae</taxon>
        <taxon>Clavelina</taxon>
    </lineage>
</organism>
<evidence type="ECO:0000313" key="8">
    <source>
        <dbReference type="Proteomes" id="UP001642483"/>
    </source>
</evidence>
<keyword evidence="4 5" id="KW-0472">Membrane</keyword>
<dbReference type="InterPro" id="IPR005828">
    <property type="entry name" value="MFS_sugar_transport-like"/>
</dbReference>